<comment type="caution">
    <text evidence="2">The sequence shown here is derived from an EMBL/GenBank/DDBJ whole genome shotgun (WGS) entry which is preliminary data.</text>
</comment>
<reference evidence="2 3" key="1">
    <citation type="submission" date="2021-08" db="EMBL/GenBank/DDBJ databases">
        <title>Nocardioides bacterium WL0053 sp. nov., isolated from the sediment.</title>
        <authorList>
            <person name="Wang L."/>
            <person name="Zhang D."/>
            <person name="Zhang A."/>
        </authorList>
    </citation>
    <scope>NUCLEOTIDE SEQUENCE [LARGE SCALE GENOMIC DNA]</scope>
    <source>
        <strain evidence="2 3">WL0053</strain>
    </source>
</reference>
<feature type="domain" description="DinB-like" evidence="1">
    <location>
        <begin position="62"/>
        <end position="194"/>
    </location>
</feature>
<evidence type="ECO:0000313" key="3">
    <source>
        <dbReference type="Proteomes" id="UP000754710"/>
    </source>
</evidence>
<organism evidence="2 3">
    <name type="scientific">Nocardioides jiangsuensis</name>
    <dbReference type="NCBI Taxonomy" id="2866161"/>
    <lineage>
        <taxon>Bacteria</taxon>
        <taxon>Bacillati</taxon>
        <taxon>Actinomycetota</taxon>
        <taxon>Actinomycetes</taxon>
        <taxon>Propionibacteriales</taxon>
        <taxon>Nocardioidaceae</taxon>
        <taxon>Nocardioides</taxon>
    </lineage>
</organism>
<sequence>MRGVEVAGMDIDAPWLSAGPGLRVNGIHVTPFVEAELDRRFPGRSERRAESPVGLREAWTAVDRAWDAAIERAAVLPSGSVNIRVDDEWSFSETLRHLVHATDIWLGKGVLGLGEADFHPLGLGHSDGASQARAYDDVLAARADRTAMVRDFLATVTDQVLDEERRNPHSPAEAETVRSCLHVILEESWEHLRFALRDLDAIQSPNGWARGQ</sequence>
<name>A0ABS7RG55_9ACTN</name>
<proteinExistence type="predicted"/>
<dbReference type="Gene3D" id="1.20.120.450">
    <property type="entry name" value="dinb family like domain"/>
    <property type="match status" value="1"/>
</dbReference>
<protein>
    <submittedName>
        <fullName evidence="2">DinB family protein</fullName>
    </submittedName>
</protein>
<accession>A0ABS7RG55</accession>
<dbReference type="InterPro" id="IPR024775">
    <property type="entry name" value="DinB-like"/>
</dbReference>
<dbReference type="EMBL" id="JAIEZQ010000001">
    <property type="protein sequence ID" value="MBY9073482.1"/>
    <property type="molecule type" value="Genomic_DNA"/>
</dbReference>
<evidence type="ECO:0000259" key="1">
    <source>
        <dbReference type="Pfam" id="PF12867"/>
    </source>
</evidence>
<dbReference type="Proteomes" id="UP000754710">
    <property type="component" value="Unassembled WGS sequence"/>
</dbReference>
<evidence type="ECO:0000313" key="2">
    <source>
        <dbReference type="EMBL" id="MBY9073482.1"/>
    </source>
</evidence>
<dbReference type="SUPFAM" id="SSF109854">
    <property type="entry name" value="DinB/YfiT-like putative metalloenzymes"/>
    <property type="match status" value="1"/>
</dbReference>
<dbReference type="InterPro" id="IPR034660">
    <property type="entry name" value="DinB/YfiT-like"/>
</dbReference>
<dbReference type="Pfam" id="PF12867">
    <property type="entry name" value="DinB_2"/>
    <property type="match status" value="1"/>
</dbReference>
<keyword evidence="3" id="KW-1185">Reference proteome</keyword>
<gene>
    <name evidence="2" type="ORF">K1X13_01485</name>
</gene>